<keyword evidence="2" id="KW-0479">Metal-binding</keyword>
<reference evidence="4 5" key="1">
    <citation type="submission" date="2020-04" db="EMBL/GenBank/DDBJ databases">
        <authorList>
            <person name="Wallbank WR R."/>
            <person name="Pardo Diaz C."/>
            <person name="Kozak K."/>
            <person name="Martin S."/>
            <person name="Jiggins C."/>
            <person name="Moest M."/>
            <person name="Warren A I."/>
            <person name="Byers J.R.P. K."/>
            <person name="Montejo-Kovacevich G."/>
            <person name="Yen C E."/>
        </authorList>
    </citation>
    <scope>NUCLEOTIDE SEQUENCE [LARGE SCALE GENOMIC DNA]</scope>
</reference>
<evidence type="ECO:0000313" key="5">
    <source>
        <dbReference type="Proteomes" id="UP000494106"/>
    </source>
</evidence>
<gene>
    <name evidence="4" type="ORF">APLA_LOCUS15910</name>
</gene>
<dbReference type="EMBL" id="CADEBC010000590">
    <property type="protein sequence ID" value="CAB3257350.1"/>
    <property type="molecule type" value="Genomic_DNA"/>
</dbReference>
<dbReference type="GO" id="GO:0006508">
    <property type="term" value="P:proteolysis"/>
    <property type="evidence" value="ECO:0007669"/>
    <property type="project" value="InterPro"/>
</dbReference>
<dbReference type="PROSITE" id="PS50215">
    <property type="entry name" value="ADAM_MEPRO"/>
    <property type="match status" value="1"/>
</dbReference>
<dbReference type="InterPro" id="IPR001590">
    <property type="entry name" value="Peptidase_M12B"/>
</dbReference>
<proteinExistence type="predicted"/>
<feature type="binding site" evidence="2">
    <location>
        <position position="179"/>
    </location>
    <ligand>
        <name>Zn(2+)</name>
        <dbReference type="ChEBI" id="CHEBI:29105"/>
        <note>catalytic</note>
    </ligand>
</feature>
<comment type="caution">
    <text evidence="2">Lacks conserved residue(s) required for the propagation of feature annotation.</text>
</comment>
<dbReference type="SUPFAM" id="SSF55486">
    <property type="entry name" value="Metalloproteases ('zincins'), catalytic domain"/>
    <property type="match status" value="1"/>
</dbReference>
<accession>A0A8S1B463</accession>
<keyword evidence="1" id="KW-0645">Protease</keyword>
<dbReference type="PANTHER" id="PTHR11905">
    <property type="entry name" value="ADAM A DISINTEGRIN AND METALLOPROTEASE DOMAIN"/>
    <property type="match status" value="1"/>
</dbReference>
<evidence type="ECO:0000313" key="4">
    <source>
        <dbReference type="EMBL" id="CAB3257350.1"/>
    </source>
</evidence>
<comment type="caution">
    <text evidence="4">The sequence shown here is derived from an EMBL/GenBank/DDBJ whole genome shotgun (WGS) entry which is preliminary data.</text>
</comment>
<feature type="binding site" evidence="2">
    <location>
        <position position="189"/>
    </location>
    <ligand>
        <name>Zn(2+)</name>
        <dbReference type="ChEBI" id="CHEBI:29105"/>
        <note>catalytic</note>
    </ligand>
</feature>
<dbReference type="InterPro" id="IPR024079">
    <property type="entry name" value="MetalloPept_cat_dom_sf"/>
</dbReference>
<evidence type="ECO:0000256" key="2">
    <source>
        <dbReference type="PROSITE-ProRule" id="PRU00276"/>
    </source>
</evidence>
<dbReference type="Gene3D" id="3.40.390.10">
    <property type="entry name" value="Collagenase (Catalytic Domain)"/>
    <property type="match status" value="1"/>
</dbReference>
<feature type="active site" evidence="2">
    <location>
        <position position="180"/>
    </location>
</feature>
<dbReference type="Pfam" id="PF01421">
    <property type="entry name" value="Reprolysin"/>
    <property type="match status" value="1"/>
</dbReference>
<keyword evidence="5" id="KW-1185">Reference proteome</keyword>
<dbReference type="GO" id="GO:0004222">
    <property type="term" value="F:metalloendopeptidase activity"/>
    <property type="evidence" value="ECO:0007669"/>
    <property type="project" value="InterPro"/>
</dbReference>
<dbReference type="Proteomes" id="UP000494106">
    <property type="component" value="Unassembled WGS sequence"/>
</dbReference>
<dbReference type="PANTHER" id="PTHR11905:SF159">
    <property type="entry name" value="ADAM METALLOPROTEASE"/>
    <property type="match status" value="1"/>
</dbReference>
<sequence>MCKYKRLTHSYPHRNTTMKYYTKQTDITIPIMMHLDRALVTTLSKEAKSKIRNKFRLLAKDIIKDTESLFARQSLHQKIKFELLGVKIVRNDTKKVRMNRNVSQYLKSYCQWQGDKKVARKKWFYSVMFTGLDLYYLDQNGARVTSSTGRGYARGICSNKNSCTVLEWHPENIALILTHELAHSLGMSHDGPSQNECHAPQNGQRYIMDAKYNPRNPAKNWSLCNKRELVKFLKSKQAWCLRQDSKLKLFHNYN</sequence>
<organism evidence="4 5">
    <name type="scientific">Arctia plantaginis</name>
    <name type="common">Wood tiger moth</name>
    <name type="synonym">Phalaena plantaginis</name>
    <dbReference type="NCBI Taxonomy" id="874455"/>
    <lineage>
        <taxon>Eukaryota</taxon>
        <taxon>Metazoa</taxon>
        <taxon>Ecdysozoa</taxon>
        <taxon>Arthropoda</taxon>
        <taxon>Hexapoda</taxon>
        <taxon>Insecta</taxon>
        <taxon>Pterygota</taxon>
        <taxon>Neoptera</taxon>
        <taxon>Endopterygota</taxon>
        <taxon>Lepidoptera</taxon>
        <taxon>Glossata</taxon>
        <taxon>Ditrysia</taxon>
        <taxon>Noctuoidea</taxon>
        <taxon>Erebidae</taxon>
        <taxon>Arctiinae</taxon>
        <taxon>Arctia</taxon>
    </lineage>
</organism>
<feature type="binding site" evidence="2">
    <location>
        <position position="183"/>
    </location>
    <ligand>
        <name>Zn(2+)</name>
        <dbReference type="ChEBI" id="CHEBI:29105"/>
        <note>catalytic</note>
    </ligand>
</feature>
<feature type="domain" description="Peptidase M12B" evidence="3">
    <location>
        <begin position="27"/>
        <end position="245"/>
    </location>
</feature>
<evidence type="ECO:0000256" key="1">
    <source>
        <dbReference type="ARBA" id="ARBA00023049"/>
    </source>
</evidence>
<keyword evidence="2" id="KW-0862">Zinc</keyword>
<keyword evidence="1" id="KW-0482">Metalloprotease</keyword>
<dbReference type="GO" id="GO:0046872">
    <property type="term" value="F:metal ion binding"/>
    <property type="evidence" value="ECO:0007669"/>
    <property type="project" value="UniProtKB-KW"/>
</dbReference>
<dbReference type="AlphaFoldDB" id="A0A8S1B463"/>
<evidence type="ECO:0000259" key="3">
    <source>
        <dbReference type="PROSITE" id="PS50215"/>
    </source>
</evidence>
<protein>
    <recommendedName>
        <fullName evidence="3">Peptidase M12B domain-containing protein</fullName>
    </recommendedName>
</protein>
<name>A0A8S1B463_ARCPL</name>
<keyword evidence="1" id="KW-0378">Hydrolase</keyword>
<dbReference type="OrthoDB" id="10035764at2759"/>